<dbReference type="InterPro" id="IPR018958">
    <property type="entry name" value="Knr4/Smi1-like_dom"/>
</dbReference>
<accession>A0ABP5XVK5</accession>
<comment type="caution">
    <text evidence="2">The sequence shown here is derived from an EMBL/GenBank/DDBJ whole genome shotgun (WGS) entry which is preliminary data.</text>
</comment>
<dbReference type="Proteomes" id="UP001501721">
    <property type="component" value="Unassembled WGS sequence"/>
</dbReference>
<reference evidence="3" key="1">
    <citation type="journal article" date="2019" name="Int. J. Syst. Evol. Microbiol.">
        <title>The Global Catalogue of Microorganisms (GCM) 10K type strain sequencing project: providing services to taxonomists for standard genome sequencing and annotation.</title>
        <authorList>
            <consortium name="The Broad Institute Genomics Platform"/>
            <consortium name="The Broad Institute Genome Sequencing Center for Infectious Disease"/>
            <person name="Wu L."/>
            <person name="Ma J."/>
        </authorList>
    </citation>
    <scope>NUCLEOTIDE SEQUENCE [LARGE SCALE GENOMIC DNA]</scope>
    <source>
        <strain evidence="3">JCM 6923</strain>
    </source>
</reference>
<feature type="domain" description="Knr4/Smi1-like" evidence="1">
    <location>
        <begin position="2"/>
        <end position="122"/>
    </location>
</feature>
<name>A0ABP5XVK5_9ACTN</name>
<evidence type="ECO:0000259" key="1">
    <source>
        <dbReference type="Pfam" id="PF09346"/>
    </source>
</evidence>
<keyword evidence="3" id="KW-1185">Reference proteome</keyword>
<gene>
    <name evidence="2" type="ORF">GCM10010422_09330</name>
</gene>
<dbReference type="SUPFAM" id="SSF160631">
    <property type="entry name" value="SMI1/KNR4-like"/>
    <property type="match status" value="1"/>
</dbReference>
<organism evidence="2 3">
    <name type="scientific">Streptomyces graminearus</name>
    <dbReference type="NCBI Taxonomy" id="284030"/>
    <lineage>
        <taxon>Bacteria</taxon>
        <taxon>Bacillati</taxon>
        <taxon>Actinomycetota</taxon>
        <taxon>Actinomycetes</taxon>
        <taxon>Kitasatosporales</taxon>
        <taxon>Streptomycetaceae</taxon>
        <taxon>Streptomyces</taxon>
    </lineage>
</organism>
<dbReference type="Gene3D" id="3.40.1580.10">
    <property type="entry name" value="SMI1/KNR4-like"/>
    <property type="match status" value="1"/>
</dbReference>
<dbReference type="InterPro" id="IPR037883">
    <property type="entry name" value="Knr4/Smi1-like_sf"/>
</dbReference>
<evidence type="ECO:0000313" key="2">
    <source>
        <dbReference type="EMBL" id="GAA2469634.1"/>
    </source>
</evidence>
<sequence length="139" mass="16396">MEERIGRRMPPSYREFLKVTDGWRHAGGFVWLLAGTEQVRWHEDEMGLAEIFEEYLDEDAGPEERVEADIWRRGLQLDVESDATSVLMDPEDVDERGEWAVYTWASWRGAPPERHANFRVFMRAMYREFRSLRTGRGEG</sequence>
<proteinExistence type="predicted"/>
<dbReference type="EMBL" id="BAAATL010000002">
    <property type="protein sequence ID" value="GAA2469634.1"/>
    <property type="molecule type" value="Genomic_DNA"/>
</dbReference>
<dbReference type="Pfam" id="PF09346">
    <property type="entry name" value="SMI1_KNR4"/>
    <property type="match status" value="1"/>
</dbReference>
<evidence type="ECO:0000313" key="3">
    <source>
        <dbReference type="Proteomes" id="UP001501721"/>
    </source>
</evidence>
<protein>
    <recommendedName>
        <fullName evidence="1">Knr4/Smi1-like domain-containing protein</fullName>
    </recommendedName>
</protein>